<dbReference type="Proteomes" id="UP001501095">
    <property type="component" value="Unassembled WGS sequence"/>
</dbReference>
<organism evidence="1 2">
    <name type="scientific">Streptomyces levis</name>
    <dbReference type="NCBI Taxonomy" id="285566"/>
    <lineage>
        <taxon>Bacteria</taxon>
        <taxon>Bacillati</taxon>
        <taxon>Actinomycetota</taxon>
        <taxon>Actinomycetes</taxon>
        <taxon>Kitasatosporales</taxon>
        <taxon>Streptomycetaceae</taxon>
        <taxon>Streptomyces</taxon>
    </lineage>
</organism>
<protein>
    <submittedName>
        <fullName evidence="1">Uncharacterized protein</fullName>
    </submittedName>
</protein>
<reference evidence="1 2" key="1">
    <citation type="journal article" date="2019" name="Int. J. Syst. Evol. Microbiol.">
        <title>The Global Catalogue of Microorganisms (GCM) 10K type strain sequencing project: providing services to taxonomists for standard genome sequencing and annotation.</title>
        <authorList>
            <consortium name="The Broad Institute Genomics Platform"/>
            <consortium name="The Broad Institute Genome Sequencing Center for Infectious Disease"/>
            <person name="Wu L."/>
            <person name="Ma J."/>
        </authorList>
    </citation>
    <scope>NUCLEOTIDE SEQUENCE [LARGE SCALE GENOMIC DNA]</scope>
    <source>
        <strain evidence="1 2">JCM 6924</strain>
    </source>
</reference>
<keyword evidence="2" id="KW-1185">Reference proteome</keyword>
<evidence type="ECO:0000313" key="1">
    <source>
        <dbReference type="EMBL" id="GAA2557621.1"/>
    </source>
</evidence>
<evidence type="ECO:0000313" key="2">
    <source>
        <dbReference type="Proteomes" id="UP001501095"/>
    </source>
</evidence>
<name>A0ABN3P7N4_9ACTN</name>
<accession>A0ABN3P7N4</accession>
<sequence length="75" mass="8497">MNPGHEASTGHQRVKFPLNRWLLAPLTTWRARRLAAAYGPGMDARTAWALTRTATHPEEIPFAMNHLSEDKEEES</sequence>
<gene>
    <name evidence="1" type="ORF">GCM10010423_69150</name>
</gene>
<comment type="caution">
    <text evidence="1">The sequence shown here is derived from an EMBL/GenBank/DDBJ whole genome shotgun (WGS) entry which is preliminary data.</text>
</comment>
<proteinExistence type="predicted"/>
<dbReference type="EMBL" id="BAAATM010000026">
    <property type="protein sequence ID" value="GAA2557621.1"/>
    <property type="molecule type" value="Genomic_DNA"/>
</dbReference>